<dbReference type="Gene3D" id="3.40.50.300">
    <property type="entry name" value="P-loop containing nucleotide triphosphate hydrolases"/>
    <property type="match status" value="1"/>
</dbReference>
<dbReference type="InterPro" id="IPR007492">
    <property type="entry name" value="LytTR_DNA-bd_dom"/>
</dbReference>
<dbReference type="InterPro" id="IPR012046">
    <property type="entry name" value="LytTR_ABC"/>
</dbReference>
<dbReference type="SMART" id="SM00850">
    <property type="entry name" value="LytTR"/>
    <property type="match status" value="1"/>
</dbReference>
<sequence>MKRLIVEEVMKQEKAKLLLKNISFDVEEAEVVGIKCSIDESHLLFDLIEGEKIPTSGKIQRQLTSMESDRKNDGLYEKLTVEKYLTFFNRLNGQKIDLANLKESFALIDCWKTAIEKLSLAQKKRVALLRIYSAQPDLVLIESPLTDLDNEGIELYIKCLEIFKKEAIAVLVTAPYLEELILLSSKVYVKHESGLNQVDLSEEKGNDEPIYSANLQPNVFKILCKIDDKMIFFSPTEIDYIESINGVSQVHVGGESFPSALTMTELEARLIKFGFFRCHRSYLVNLQRVRELVSYSRNSFTLVLADEIKTKLPLSRTRLEELKLLLEI</sequence>
<dbReference type="Gene3D" id="2.40.50.1020">
    <property type="entry name" value="LytTr DNA-binding domain"/>
    <property type="match status" value="1"/>
</dbReference>
<dbReference type="InterPro" id="IPR027417">
    <property type="entry name" value="P-loop_NTPase"/>
</dbReference>
<protein>
    <submittedName>
        <fullName evidence="3">LytTR family transcriptional regulator DNA-binding domain-containing protein</fullName>
    </submittedName>
</protein>
<evidence type="ECO:0000259" key="2">
    <source>
        <dbReference type="PROSITE" id="PS50930"/>
    </source>
</evidence>
<dbReference type="RefSeq" id="WP_322808241.1">
    <property type="nucleotide sequence ID" value="NZ_JAVBVO010000001.1"/>
</dbReference>
<dbReference type="PANTHER" id="PTHR37299">
    <property type="entry name" value="TRANSCRIPTIONAL REGULATOR-RELATED"/>
    <property type="match status" value="1"/>
</dbReference>
<evidence type="ECO:0000259" key="1">
    <source>
        <dbReference type="PROSITE" id="PS50893"/>
    </source>
</evidence>
<organism evidence="3 4">
    <name type="scientific">Carnobacterium maltaromaticum</name>
    <name type="common">Carnobacterium piscicola</name>
    <dbReference type="NCBI Taxonomy" id="2751"/>
    <lineage>
        <taxon>Bacteria</taxon>
        <taxon>Bacillati</taxon>
        <taxon>Bacillota</taxon>
        <taxon>Bacilli</taxon>
        <taxon>Lactobacillales</taxon>
        <taxon>Carnobacteriaceae</taxon>
        <taxon>Carnobacterium</taxon>
    </lineage>
</organism>
<evidence type="ECO:0000313" key="3">
    <source>
        <dbReference type="EMBL" id="MDZ5757119.1"/>
    </source>
</evidence>
<dbReference type="Pfam" id="PF04397">
    <property type="entry name" value="LytTR"/>
    <property type="match status" value="1"/>
</dbReference>
<dbReference type="Pfam" id="PF00005">
    <property type="entry name" value="ABC_tran"/>
    <property type="match status" value="1"/>
</dbReference>
<gene>
    <name evidence="3" type="ORF">RAK27_00440</name>
</gene>
<dbReference type="GO" id="GO:0003677">
    <property type="term" value="F:DNA binding"/>
    <property type="evidence" value="ECO:0007669"/>
    <property type="project" value="UniProtKB-KW"/>
</dbReference>
<dbReference type="InterPro" id="IPR046947">
    <property type="entry name" value="LytR-like"/>
</dbReference>
<proteinExistence type="predicted"/>
<dbReference type="PIRSF" id="PIRSF036612">
    <property type="entry name" value="ABC_ATP_LytTR"/>
    <property type="match status" value="1"/>
</dbReference>
<comment type="caution">
    <text evidence="3">The sequence shown here is derived from an EMBL/GenBank/DDBJ whole genome shotgun (WGS) entry which is preliminary data.</text>
</comment>
<dbReference type="SUPFAM" id="SSF52540">
    <property type="entry name" value="P-loop containing nucleoside triphosphate hydrolases"/>
    <property type="match status" value="1"/>
</dbReference>
<dbReference type="InterPro" id="IPR003439">
    <property type="entry name" value="ABC_transporter-like_ATP-bd"/>
</dbReference>
<dbReference type="CDD" id="cd00267">
    <property type="entry name" value="ABC_ATPase"/>
    <property type="match status" value="1"/>
</dbReference>
<dbReference type="PROSITE" id="PS50930">
    <property type="entry name" value="HTH_LYTTR"/>
    <property type="match status" value="1"/>
</dbReference>
<dbReference type="PROSITE" id="PS50893">
    <property type="entry name" value="ABC_TRANSPORTER_2"/>
    <property type="match status" value="1"/>
</dbReference>
<feature type="domain" description="ABC transporter" evidence="1">
    <location>
        <begin position="4"/>
        <end position="217"/>
    </location>
</feature>
<name>A0AAW9JP59_CARML</name>
<dbReference type="GO" id="GO:0005524">
    <property type="term" value="F:ATP binding"/>
    <property type="evidence" value="ECO:0007669"/>
    <property type="project" value="InterPro"/>
</dbReference>
<reference evidence="3" key="1">
    <citation type="submission" date="2023-08" db="EMBL/GenBank/DDBJ databases">
        <title>Genomic characterization of piscicolin 126 produced by Carnobacterium maltaromaticum CM22 strain isolated from salmon (Salmo salar).</title>
        <authorList>
            <person name="Gonzalez-Gragera E."/>
            <person name="Garcia-Lopez J.D."/>
            <person name="Teso-Perez C."/>
            <person name="Gimenez-Hernandez I."/>
            <person name="Peralta-Sanchez J.M."/>
            <person name="Valdivia E."/>
            <person name="Montalban-Lopez M."/>
            <person name="Martin-Platero A.M."/>
            <person name="Banos A."/>
            <person name="Martinez-Bueno M."/>
        </authorList>
    </citation>
    <scope>NUCLEOTIDE SEQUENCE</scope>
    <source>
        <strain evidence="3">CM22</strain>
    </source>
</reference>
<evidence type="ECO:0000313" key="4">
    <source>
        <dbReference type="Proteomes" id="UP001290462"/>
    </source>
</evidence>
<accession>A0AAW9JP59</accession>
<dbReference type="GO" id="GO:0000156">
    <property type="term" value="F:phosphorelay response regulator activity"/>
    <property type="evidence" value="ECO:0007669"/>
    <property type="project" value="InterPro"/>
</dbReference>
<dbReference type="Proteomes" id="UP001290462">
    <property type="component" value="Unassembled WGS sequence"/>
</dbReference>
<feature type="domain" description="HTH LytTR-type" evidence="2">
    <location>
        <begin position="222"/>
        <end position="328"/>
    </location>
</feature>
<dbReference type="AlphaFoldDB" id="A0AAW9JP59"/>
<dbReference type="GO" id="GO:0016887">
    <property type="term" value="F:ATP hydrolysis activity"/>
    <property type="evidence" value="ECO:0007669"/>
    <property type="project" value="InterPro"/>
</dbReference>
<keyword evidence="3" id="KW-0238">DNA-binding</keyword>
<dbReference type="EMBL" id="JAVBVO010000001">
    <property type="protein sequence ID" value="MDZ5757119.1"/>
    <property type="molecule type" value="Genomic_DNA"/>
</dbReference>
<dbReference type="PANTHER" id="PTHR37299:SF1">
    <property type="entry name" value="STAGE 0 SPORULATION PROTEIN A HOMOLOG"/>
    <property type="match status" value="1"/>
</dbReference>